<proteinExistence type="inferred from homology"/>
<evidence type="ECO:0000313" key="5">
    <source>
        <dbReference type="EMBL" id="CAI0551013.1"/>
    </source>
</evidence>
<dbReference type="PANTHER" id="PTHR11005">
    <property type="entry name" value="LYSOSOMAL ACID LIPASE-RELATED"/>
    <property type="match status" value="1"/>
</dbReference>
<dbReference type="InterPro" id="IPR006693">
    <property type="entry name" value="AB_hydrolase_lipase"/>
</dbReference>
<keyword evidence="3" id="KW-1133">Transmembrane helix</keyword>
<gene>
    <name evidence="5" type="ORF">LITE_LOCUS45775</name>
</gene>
<dbReference type="Pfam" id="PF04083">
    <property type="entry name" value="Abhydro_lipase"/>
    <property type="match status" value="1"/>
</dbReference>
<evidence type="ECO:0000256" key="3">
    <source>
        <dbReference type="SAM" id="Phobius"/>
    </source>
</evidence>
<dbReference type="EMBL" id="CAMGYJ010000010">
    <property type="protein sequence ID" value="CAI0551013.1"/>
    <property type="molecule type" value="Genomic_DNA"/>
</dbReference>
<dbReference type="SUPFAM" id="SSF53474">
    <property type="entry name" value="alpha/beta-Hydrolases"/>
    <property type="match status" value="1"/>
</dbReference>
<feature type="transmembrane region" description="Helical" evidence="3">
    <location>
        <begin position="58"/>
        <end position="78"/>
    </location>
</feature>
<feature type="active site" description="Charge relay system" evidence="2">
    <location>
        <position position="421"/>
    </location>
</feature>
<organism evidence="5 6">
    <name type="scientific">Linum tenue</name>
    <dbReference type="NCBI Taxonomy" id="586396"/>
    <lineage>
        <taxon>Eukaryota</taxon>
        <taxon>Viridiplantae</taxon>
        <taxon>Streptophyta</taxon>
        <taxon>Embryophyta</taxon>
        <taxon>Tracheophyta</taxon>
        <taxon>Spermatophyta</taxon>
        <taxon>Magnoliopsida</taxon>
        <taxon>eudicotyledons</taxon>
        <taxon>Gunneridae</taxon>
        <taxon>Pentapetalae</taxon>
        <taxon>rosids</taxon>
        <taxon>fabids</taxon>
        <taxon>Malpighiales</taxon>
        <taxon>Linaceae</taxon>
        <taxon>Linum</taxon>
    </lineage>
</organism>
<dbReference type="PIRSF" id="PIRSF000862">
    <property type="entry name" value="Steryl_ester_lip"/>
    <property type="match status" value="1"/>
</dbReference>
<keyword evidence="3" id="KW-0812">Transmembrane</keyword>
<reference evidence="5" key="1">
    <citation type="submission" date="2022-08" db="EMBL/GenBank/DDBJ databases">
        <authorList>
            <person name="Gutierrez-Valencia J."/>
        </authorList>
    </citation>
    <scope>NUCLEOTIDE SEQUENCE</scope>
</reference>
<dbReference type="Proteomes" id="UP001154282">
    <property type="component" value="Unassembled WGS sequence"/>
</dbReference>
<feature type="active site" description="Nucleophile" evidence="2">
    <location>
        <position position="218"/>
    </location>
</feature>
<dbReference type="AlphaFoldDB" id="A0AAV0R3T2"/>
<keyword evidence="6" id="KW-1185">Reference proteome</keyword>
<sequence length="446" mass="50388">METQMQNMFLVQYTFCSIQNAEEDRVTECCSREKKMQNNQTLEHAELMKLVDPPSSRYATYIATIGTAFVLGFVNFSAAAAGHGVCRSVVEPEGYSCSEHKVTTKDGYILGMQRLASKSGGRSRKPVLLQHGLFMDGMTWFLLPPGQSLAFLLGDNGYDVWITHGRGSKYSRGHVSYDLDDRAYWDWSWDELAALDLPATVDYIYNQTKQKMHYVGHSQGNLIALAAVSKGHLVNKLTSVTLLCPIAYMHHMSSLLMRGSIDLFFAEGFYWLKIKEFDPNGGPAQKFLEKMCKLQFVDCNNLMTALSGKNCCLKPSAMDSFMENEPQPTSTKNLLHLSQMVRRGTIAMYDYDNEDQNVKRYGQPTPPVYDITQIPKDLPLYLTYGSTDAITSAKDVQILLRSLKDHMGDKLVSQFIDNYAHADYVMADNAREKVYEPLLGFLKLYN</sequence>
<feature type="domain" description="Partial AB-hydrolase lipase" evidence="4">
    <location>
        <begin position="90"/>
        <end position="141"/>
    </location>
</feature>
<dbReference type="Gene3D" id="3.40.50.1820">
    <property type="entry name" value="alpha/beta hydrolase"/>
    <property type="match status" value="1"/>
</dbReference>
<evidence type="ECO:0000256" key="1">
    <source>
        <dbReference type="ARBA" id="ARBA00010701"/>
    </source>
</evidence>
<dbReference type="GO" id="GO:0006629">
    <property type="term" value="P:lipid metabolic process"/>
    <property type="evidence" value="ECO:0007669"/>
    <property type="project" value="InterPro"/>
</dbReference>
<evidence type="ECO:0000259" key="4">
    <source>
        <dbReference type="Pfam" id="PF04083"/>
    </source>
</evidence>
<evidence type="ECO:0000313" key="6">
    <source>
        <dbReference type="Proteomes" id="UP001154282"/>
    </source>
</evidence>
<dbReference type="GO" id="GO:0016788">
    <property type="term" value="F:hydrolase activity, acting on ester bonds"/>
    <property type="evidence" value="ECO:0007669"/>
    <property type="project" value="InterPro"/>
</dbReference>
<comment type="similarity">
    <text evidence="1">Belongs to the AB hydrolase superfamily. Lipase family.</text>
</comment>
<dbReference type="FunFam" id="3.40.50.1820:FF:000126">
    <property type="entry name" value="Lipase"/>
    <property type="match status" value="1"/>
</dbReference>
<name>A0AAV0R3T2_9ROSI</name>
<comment type="caution">
    <text evidence="5">The sequence shown here is derived from an EMBL/GenBank/DDBJ whole genome shotgun (WGS) entry which is preliminary data.</text>
</comment>
<keyword evidence="3" id="KW-0472">Membrane</keyword>
<evidence type="ECO:0000256" key="2">
    <source>
        <dbReference type="PIRSR" id="PIRSR000862-1"/>
    </source>
</evidence>
<dbReference type="InterPro" id="IPR025483">
    <property type="entry name" value="Lipase_euk"/>
</dbReference>
<dbReference type="InterPro" id="IPR029058">
    <property type="entry name" value="AB_hydrolase_fold"/>
</dbReference>
<feature type="active site" description="Charge relay system" evidence="2">
    <location>
        <position position="388"/>
    </location>
</feature>
<accession>A0AAV0R3T2</accession>
<protein>
    <recommendedName>
        <fullName evidence="4">Partial AB-hydrolase lipase domain-containing protein</fullName>
    </recommendedName>
</protein>